<comment type="caution">
    <text evidence="1">The sequence shown here is derived from an EMBL/GenBank/DDBJ whole genome shotgun (WGS) entry which is preliminary data.</text>
</comment>
<dbReference type="EMBL" id="JBHTCF010000002">
    <property type="protein sequence ID" value="MFC7303897.1"/>
    <property type="molecule type" value="Genomic_DNA"/>
</dbReference>
<protein>
    <submittedName>
        <fullName evidence="1">Uncharacterized protein</fullName>
    </submittedName>
</protein>
<gene>
    <name evidence="1" type="ORF">ACFQVC_06670</name>
</gene>
<evidence type="ECO:0000313" key="1">
    <source>
        <dbReference type="EMBL" id="MFC7303897.1"/>
    </source>
</evidence>
<reference evidence="2" key="1">
    <citation type="journal article" date="2019" name="Int. J. Syst. Evol. Microbiol.">
        <title>The Global Catalogue of Microorganisms (GCM) 10K type strain sequencing project: providing services to taxonomists for standard genome sequencing and annotation.</title>
        <authorList>
            <consortium name="The Broad Institute Genomics Platform"/>
            <consortium name="The Broad Institute Genome Sequencing Center for Infectious Disease"/>
            <person name="Wu L."/>
            <person name="Ma J."/>
        </authorList>
    </citation>
    <scope>NUCLEOTIDE SEQUENCE [LARGE SCALE GENOMIC DNA]</scope>
    <source>
        <strain evidence="2">SYNS20</strain>
    </source>
</reference>
<keyword evidence="2" id="KW-1185">Reference proteome</keyword>
<dbReference type="Proteomes" id="UP001596523">
    <property type="component" value="Unassembled WGS sequence"/>
</dbReference>
<accession>A0ABW2JDK9</accession>
<proteinExistence type="predicted"/>
<name>A0ABW2JDK9_9ACTN</name>
<sequence length="83" mass="8251">MSQRRDRRDAGQETGHVQGGAGRYDVVVAGGGAAALSGGLTPGRAVAARRAAGAAGDPLSVIFSPANERAVCDKVIGVGRHGL</sequence>
<dbReference type="RefSeq" id="WP_381827537.1">
    <property type="nucleotide sequence ID" value="NZ_JBHTCF010000002.1"/>
</dbReference>
<evidence type="ECO:0000313" key="2">
    <source>
        <dbReference type="Proteomes" id="UP001596523"/>
    </source>
</evidence>
<organism evidence="1 2">
    <name type="scientific">Streptomyces monticola</name>
    <dbReference type="NCBI Taxonomy" id="2666263"/>
    <lineage>
        <taxon>Bacteria</taxon>
        <taxon>Bacillati</taxon>
        <taxon>Actinomycetota</taxon>
        <taxon>Actinomycetes</taxon>
        <taxon>Kitasatosporales</taxon>
        <taxon>Streptomycetaceae</taxon>
        <taxon>Streptomyces</taxon>
    </lineage>
</organism>